<keyword evidence="1" id="KW-0378">Hydrolase</keyword>
<name>A0AAE7B3W4_9BACT</name>
<protein>
    <submittedName>
        <fullName evidence="1">Metal-dependent hydrolase, beta-lactamase superfamily</fullName>
    </submittedName>
</protein>
<keyword evidence="2" id="KW-1185">Reference proteome</keyword>
<organism evidence="1 2">
    <name type="scientific">Arcobacter aquimarinus</name>
    <dbReference type="NCBI Taxonomy" id="1315211"/>
    <lineage>
        <taxon>Bacteria</taxon>
        <taxon>Pseudomonadati</taxon>
        <taxon>Campylobacterota</taxon>
        <taxon>Epsilonproteobacteria</taxon>
        <taxon>Campylobacterales</taxon>
        <taxon>Arcobacteraceae</taxon>
        <taxon>Arcobacter</taxon>
    </lineage>
</organism>
<dbReference type="Proteomes" id="UP000502065">
    <property type="component" value="Chromosome"/>
</dbReference>
<dbReference type="PANTHER" id="PTHR30619">
    <property type="entry name" value="DNA INTERNALIZATION/COMPETENCE PROTEIN COMEC/REC2"/>
    <property type="match status" value="1"/>
</dbReference>
<sequence length="381" mass="43360">MKNNSKIVILPVDNGNMTLFKLNDLNKTTILYDMYIREKSTDKDDDSYDVLEYLMKNIETDELGRPFIDVFILSHHDDDHIRGFENYFHTGDLSSYKNEDKKIYIKEIWGSARFLKRASKFNVLESDAKCFNTEMNRRFNLFMESKKIQSTGNRIKILGHCPDGGTEGADKVVCPIGDNTSTLNENDLRDKINILVLAPLEQQENEDYESFKKKNRGSVILNIDIHEKKYTNKILLTGDAEVDVCEYLNDEYGEDELEYDILLAPHHCSKYSFYRKNSNDESIFYEKAFNALSYTKTGAKIIASCREFGKDTPPHSEAKDKYINLVGKSNFFYTAGNKVSGKVKPIEFELTNAGTKKALSKTAAIGTTAAKEATGEPRGHG</sequence>
<evidence type="ECO:0000313" key="2">
    <source>
        <dbReference type="Proteomes" id="UP000502065"/>
    </source>
</evidence>
<dbReference type="InterPro" id="IPR052159">
    <property type="entry name" value="Competence_DNA_uptake"/>
</dbReference>
<dbReference type="Gene3D" id="3.60.15.10">
    <property type="entry name" value="Ribonuclease Z/Hydroxyacylglutathione hydrolase-like"/>
    <property type="match status" value="1"/>
</dbReference>
<dbReference type="GO" id="GO:0016787">
    <property type="term" value="F:hydrolase activity"/>
    <property type="evidence" value="ECO:0007669"/>
    <property type="project" value="UniProtKB-KW"/>
</dbReference>
<dbReference type="PANTHER" id="PTHR30619:SF1">
    <property type="entry name" value="RECOMBINATION PROTEIN 2"/>
    <property type="match status" value="1"/>
</dbReference>
<dbReference type="KEGG" id="aaqi:AAQM_1250"/>
<reference evidence="1 2" key="1">
    <citation type="submission" date="2018-07" db="EMBL/GenBank/DDBJ databases">
        <title>Identification of phenol metabolism pathways in Arcobacter.</title>
        <authorList>
            <person name="Miller W.G."/>
            <person name="Yee E."/>
            <person name="Bono J.L."/>
        </authorList>
    </citation>
    <scope>NUCLEOTIDE SEQUENCE [LARGE SCALE GENOMIC DNA]</scope>
    <source>
        <strain evidence="1 2">W63</strain>
    </source>
</reference>
<proteinExistence type="predicted"/>
<dbReference type="InterPro" id="IPR036866">
    <property type="entry name" value="RibonucZ/Hydroxyglut_hydro"/>
</dbReference>
<gene>
    <name evidence="1" type="ORF">AAQM_1250</name>
</gene>
<accession>A0AAE7B3W4</accession>
<dbReference type="SUPFAM" id="SSF56281">
    <property type="entry name" value="Metallo-hydrolase/oxidoreductase"/>
    <property type="match status" value="1"/>
</dbReference>
<dbReference type="AlphaFoldDB" id="A0AAE7B3W4"/>
<evidence type="ECO:0000313" key="1">
    <source>
        <dbReference type="EMBL" id="QKE26001.1"/>
    </source>
</evidence>
<dbReference type="RefSeq" id="WP_129094247.1">
    <property type="nucleotide sequence ID" value="NZ_CBCSAE010000002.1"/>
</dbReference>
<dbReference type="EMBL" id="CP030944">
    <property type="protein sequence ID" value="QKE26001.1"/>
    <property type="molecule type" value="Genomic_DNA"/>
</dbReference>